<dbReference type="InterPro" id="IPR006059">
    <property type="entry name" value="SBP"/>
</dbReference>
<evidence type="ECO:0000313" key="7">
    <source>
        <dbReference type="Proteomes" id="UP000307943"/>
    </source>
</evidence>
<reference evidence="6 7" key="1">
    <citation type="submission" date="2019-05" db="EMBL/GenBank/DDBJ databases">
        <title>We sequenced the genome of Paenibacillus hemerocallicola KCTC 33185 for further insight into its adaptation and study the phylogeny of Paenibacillus.</title>
        <authorList>
            <person name="Narsing Rao M.P."/>
        </authorList>
    </citation>
    <scope>NUCLEOTIDE SEQUENCE [LARGE SCALE GENOMIC DNA]</scope>
    <source>
        <strain evidence="6 7">KCTC 33185</strain>
    </source>
</reference>
<keyword evidence="7" id="KW-1185">Reference proteome</keyword>
<protein>
    <submittedName>
        <fullName evidence="6">Extracellular solute-binding protein</fullName>
    </submittedName>
</protein>
<sequence>MNSSNRMECISRMREFRAAIQKTDKGVASMNNRWRKRIEPAWPAAKKRAHSMAGVPVAILALALLASACGGGSVKDGESKGTKAVDEPAPPAAAAKPKEPIELVVKDSIFGWTNEAFVTNYATAIEKKFPHIKLKFVDYASSKLPEMVASKQQIDIVLASLNNFYAALLDTGLKYDITPEIKKFKYDLNRLDPGTVALAKQLADGGMYGLPIVGSPTAITYNKDLFDKFGVSYPKDDMTWEQFIDLTKRMSRVEGGVQYRGSLLFTNFTILRNPLSLGFIDPATDKAVVNTDKWKNFFDQFANLYRVPGNQTDKSLFSGTPGLNTFVKDQNVAMISMVSGTNVKGVWVDAGMNVDYVQFPTFKEAPGMGPQPYPTYFYVSSTSKYKDEVFEVLTYLTSDEYQMEASKLGNITVLNNKSIQAALASSLPEFKGKNISAFIPKQVAPPAYQTKYDSVVRGFMDAAFKDVATGLKDINTALREAEEGANKAIAESKAK</sequence>
<organism evidence="6 7">
    <name type="scientific">Paenibacillus hemerocallicola</name>
    <dbReference type="NCBI Taxonomy" id="1172614"/>
    <lineage>
        <taxon>Bacteria</taxon>
        <taxon>Bacillati</taxon>
        <taxon>Bacillota</taxon>
        <taxon>Bacilli</taxon>
        <taxon>Bacillales</taxon>
        <taxon>Paenibacillaceae</taxon>
        <taxon>Paenibacillus</taxon>
    </lineage>
</organism>
<dbReference type="Proteomes" id="UP000307943">
    <property type="component" value="Unassembled WGS sequence"/>
</dbReference>
<dbReference type="SUPFAM" id="SSF53850">
    <property type="entry name" value="Periplasmic binding protein-like II"/>
    <property type="match status" value="1"/>
</dbReference>
<dbReference type="AlphaFoldDB" id="A0A5C4SVH1"/>
<evidence type="ECO:0000256" key="2">
    <source>
        <dbReference type="ARBA" id="ARBA00022729"/>
    </source>
</evidence>
<name>A0A5C4SVH1_9BACL</name>
<comment type="caution">
    <text evidence="6">The sequence shown here is derived from an EMBL/GenBank/DDBJ whole genome shotgun (WGS) entry which is preliminary data.</text>
</comment>
<evidence type="ECO:0000313" key="6">
    <source>
        <dbReference type="EMBL" id="TNJ55426.1"/>
    </source>
</evidence>
<keyword evidence="2" id="KW-0732">Signal</keyword>
<dbReference type="EMBL" id="VDCQ01000116">
    <property type="protein sequence ID" value="TNJ55426.1"/>
    <property type="molecule type" value="Genomic_DNA"/>
</dbReference>
<dbReference type="PANTHER" id="PTHR43649:SF33">
    <property type="entry name" value="POLYGALACTURONAN_RHAMNOGALACTURONAN-BINDING PROTEIN YTCQ"/>
    <property type="match status" value="1"/>
</dbReference>
<dbReference type="PANTHER" id="PTHR43649">
    <property type="entry name" value="ARABINOSE-BINDING PROTEIN-RELATED"/>
    <property type="match status" value="1"/>
</dbReference>
<evidence type="ECO:0000256" key="5">
    <source>
        <dbReference type="ARBA" id="ARBA00023288"/>
    </source>
</evidence>
<gene>
    <name evidence="6" type="ORF">FE784_39420</name>
</gene>
<evidence type="ECO:0000256" key="3">
    <source>
        <dbReference type="ARBA" id="ARBA00023136"/>
    </source>
</evidence>
<dbReference type="OrthoDB" id="2508983at2"/>
<evidence type="ECO:0000256" key="1">
    <source>
        <dbReference type="ARBA" id="ARBA00022475"/>
    </source>
</evidence>
<keyword evidence="4" id="KW-0564">Palmitate</keyword>
<accession>A0A5C4SVH1</accession>
<dbReference type="Gene3D" id="3.40.190.10">
    <property type="entry name" value="Periplasmic binding protein-like II"/>
    <property type="match status" value="1"/>
</dbReference>
<keyword evidence="5" id="KW-0449">Lipoprotein</keyword>
<evidence type="ECO:0000256" key="4">
    <source>
        <dbReference type="ARBA" id="ARBA00023139"/>
    </source>
</evidence>
<dbReference type="InterPro" id="IPR050490">
    <property type="entry name" value="Bact_solute-bd_prot1"/>
</dbReference>
<keyword evidence="3" id="KW-0472">Membrane</keyword>
<keyword evidence="1" id="KW-1003">Cell membrane</keyword>
<proteinExistence type="predicted"/>
<dbReference type="Pfam" id="PF01547">
    <property type="entry name" value="SBP_bac_1"/>
    <property type="match status" value="1"/>
</dbReference>